<evidence type="ECO:0000313" key="3">
    <source>
        <dbReference type="EMBL" id="BBO73684.1"/>
    </source>
</evidence>
<keyword evidence="2" id="KW-1133">Transmembrane helix</keyword>
<accession>A0A5K7Z5E9</accession>
<reference evidence="3 4" key="1">
    <citation type="submission" date="2019-11" db="EMBL/GenBank/DDBJ databases">
        <title>Comparative genomics of hydrocarbon-degrading Desulfosarcina strains.</title>
        <authorList>
            <person name="Watanabe M."/>
            <person name="Kojima H."/>
            <person name="Fukui M."/>
        </authorList>
    </citation>
    <scope>NUCLEOTIDE SEQUENCE [LARGE SCALE GENOMIC DNA]</scope>
    <source>
        <strain evidence="3 4">PP31</strain>
    </source>
</reference>
<evidence type="ECO:0008006" key="5">
    <source>
        <dbReference type="Google" id="ProtNLM"/>
    </source>
</evidence>
<name>A0A5K7Z5E9_9BACT</name>
<keyword evidence="2" id="KW-0472">Membrane</keyword>
<gene>
    <name evidence="3" type="ORF">DSCW_11010</name>
</gene>
<dbReference type="KEGG" id="dwd:DSCW_11010"/>
<dbReference type="EMBL" id="AP021875">
    <property type="protein sequence ID" value="BBO73684.1"/>
    <property type="molecule type" value="Genomic_DNA"/>
</dbReference>
<protein>
    <recommendedName>
        <fullName evidence="5">Chromosome partition protein Smc</fullName>
    </recommendedName>
</protein>
<feature type="compositionally biased region" description="Basic and acidic residues" evidence="1">
    <location>
        <begin position="246"/>
        <end position="255"/>
    </location>
</feature>
<dbReference type="Proteomes" id="UP000427769">
    <property type="component" value="Chromosome"/>
</dbReference>
<evidence type="ECO:0000313" key="4">
    <source>
        <dbReference type="Proteomes" id="UP000427769"/>
    </source>
</evidence>
<organism evidence="3 4">
    <name type="scientific">Desulfosarcina widdelii</name>
    <dbReference type="NCBI Taxonomy" id="947919"/>
    <lineage>
        <taxon>Bacteria</taxon>
        <taxon>Pseudomonadati</taxon>
        <taxon>Thermodesulfobacteriota</taxon>
        <taxon>Desulfobacteria</taxon>
        <taxon>Desulfobacterales</taxon>
        <taxon>Desulfosarcinaceae</taxon>
        <taxon>Desulfosarcina</taxon>
    </lineage>
</organism>
<proteinExistence type="predicted"/>
<feature type="transmembrane region" description="Helical" evidence="2">
    <location>
        <begin position="39"/>
        <end position="59"/>
    </location>
</feature>
<evidence type="ECO:0000256" key="1">
    <source>
        <dbReference type="SAM" id="MobiDB-lite"/>
    </source>
</evidence>
<evidence type="ECO:0000256" key="2">
    <source>
        <dbReference type="SAM" id="Phobius"/>
    </source>
</evidence>
<feature type="region of interest" description="Disordered" evidence="1">
    <location>
        <begin position="246"/>
        <end position="285"/>
    </location>
</feature>
<dbReference type="RefSeq" id="WP_170302142.1">
    <property type="nucleotide sequence ID" value="NZ_AP021875.1"/>
</dbReference>
<sequence length="285" mass="31627">MTTENDDARFTIRDEENAPDSLYVADAENLRIEKLSTRITLVAVLIPCLLVIVLAIAYLDIKNRVINTQNTGSMGVQNLSKDLESRFSSLSLKQAKIEEELSKTSQTLETATAALQVNLKKSTAEMKRLIDAKPDRSALAAVEKKTDAGIAALRKEVSDLDAALSKFDEELSGQIQIMADGLRQDQGRLAEIESKTSQLETEKLNKSSMELTLGLERLALQEMVKERIRELQQKLAAMDKRIEDLNQRLKSRRTEVPAPQPETSSAPQPAAPPSPTEKIEEQTIN</sequence>
<keyword evidence="4" id="KW-1185">Reference proteome</keyword>
<keyword evidence="2" id="KW-0812">Transmembrane</keyword>
<dbReference type="AlphaFoldDB" id="A0A5K7Z5E9"/>